<name>X0Z0R6_9ZZZZ</name>
<protein>
    <recommendedName>
        <fullName evidence="3">Condensin complex subunit 1 C-terminal domain-containing protein</fullName>
    </recommendedName>
</protein>
<organism evidence="2">
    <name type="scientific">marine sediment metagenome</name>
    <dbReference type="NCBI Taxonomy" id="412755"/>
    <lineage>
        <taxon>unclassified sequences</taxon>
        <taxon>metagenomes</taxon>
        <taxon>ecological metagenomes</taxon>
    </lineage>
</organism>
<evidence type="ECO:0000256" key="1">
    <source>
        <dbReference type="SAM" id="Coils"/>
    </source>
</evidence>
<comment type="caution">
    <text evidence="2">The sequence shown here is derived from an EMBL/GenBank/DDBJ whole genome shotgun (WGS) entry which is preliminary data.</text>
</comment>
<dbReference type="SUPFAM" id="SSF48371">
    <property type="entry name" value="ARM repeat"/>
    <property type="match status" value="1"/>
</dbReference>
<gene>
    <name evidence="2" type="ORF">S01H4_12319</name>
</gene>
<feature type="non-terminal residue" evidence="2">
    <location>
        <position position="261"/>
    </location>
</feature>
<accession>X0Z0R6</accession>
<dbReference type="EMBL" id="BART01005205">
    <property type="protein sequence ID" value="GAG62565.1"/>
    <property type="molecule type" value="Genomic_DNA"/>
</dbReference>
<keyword evidence="1" id="KW-0175">Coiled coil</keyword>
<evidence type="ECO:0000313" key="2">
    <source>
        <dbReference type="EMBL" id="GAG62565.1"/>
    </source>
</evidence>
<dbReference type="AlphaFoldDB" id="X0Z0R6"/>
<dbReference type="InterPro" id="IPR016024">
    <property type="entry name" value="ARM-type_fold"/>
</dbReference>
<feature type="coiled-coil region" evidence="1">
    <location>
        <begin position="117"/>
        <end position="151"/>
    </location>
</feature>
<proteinExistence type="predicted"/>
<feature type="non-terminal residue" evidence="2">
    <location>
        <position position="1"/>
    </location>
</feature>
<evidence type="ECO:0008006" key="3">
    <source>
        <dbReference type="Google" id="ProtNLM"/>
    </source>
</evidence>
<sequence>VVINALYHLCQSNIMEIFNYIFEEFENPSENVRDGVALVFKRLYEEYLVEIENEITKILYMLESKYWRERKKTIILLRTICFILESKKVAVWIFIELEKNLRTENDPDVMEEIIYTVKNIKANFQDIDETIQEVNEDLEIFNKKIKEFQKIPAQFREEMNLYIKEFKFHQTEIELDKIYRKILTKIKKFNKKLNKFEYKRLAFNLIEDWEETKITIMDELSIIKAFISEVFEEKKEEFTTNLKSKIKFLEDRINILKAQYE</sequence>
<reference evidence="2" key="1">
    <citation type="journal article" date="2014" name="Front. Microbiol.">
        <title>High frequency of phylogenetically diverse reductive dehalogenase-homologous genes in deep subseafloor sedimentary metagenomes.</title>
        <authorList>
            <person name="Kawai M."/>
            <person name="Futagami T."/>
            <person name="Toyoda A."/>
            <person name="Takaki Y."/>
            <person name="Nishi S."/>
            <person name="Hori S."/>
            <person name="Arai W."/>
            <person name="Tsubouchi T."/>
            <person name="Morono Y."/>
            <person name="Uchiyama I."/>
            <person name="Ito T."/>
            <person name="Fujiyama A."/>
            <person name="Inagaki F."/>
            <person name="Takami H."/>
        </authorList>
    </citation>
    <scope>NUCLEOTIDE SEQUENCE</scope>
    <source>
        <strain evidence="2">Expedition CK06-06</strain>
    </source>
</reference>